<name>A0A125YA89_BACC3</name>
<dbReference type="AlphaFoldDB" id="A0A125YA89"/>
<protein>
    <submittedName>
        <fullName evidence="1">Conserved domain protein</fullName>
    </submittedName>
</protein>
<gene>
    <name evidence="1" type="ordered locus">BCA_A0153</name>
</gene>
<evidence type="ECO:0000313" key="2">
    <source>
        <dbReference type="Proteomes" id="UP000002210"/>
    </source>
</evidence>
<accession>A0A125YA89</accession>
<reference evidence="1 2" key="1">
    <citation type="submission" date="2009-02" db="EMBL/GenBank/DDBJ databases">
        <title>Genome sequence of Bacillus cereus 03BB102.</title>
        <authorList>
            <person name="Dodson R.J."/>
            <person name="Jackson P."/>
            <person name="Munk A.C."/>
            <person name="Brettin T."/>
            <person name="Bruce D."/>
            <person name="Detter C."/>
            <person name="Tapia R."/>
            <person name="Han C."/>
            <person name="Sutton G."/>
            <person name="Sims D."/>
        </authorList>
    </citation>
    <scope>NUCLEOTIDE SEQUENCE [LARGE SCALE GENOMIC DNA]</scope>
    <source>
        <strain evidence="1 2">03BB102</strain>
        <plasmid evidence="2">Plasmid p03BB102_179</plasmid>
    </source>
</reference>
<dbReference type="Proteomes" id="UP000002210">
    <property type="component" value="Plasmid p03BB102_179"/>
</dbReference>
<geneLocation type="plasmid" evidence="1 2">
    <name>p03BB102_179</name>
</geneLocation>
<evidence type="ECO:0000313" key="1">
    <source>
        <dbReference type="EMBL" id="ACO25830.1"/>
    </source>
</evidence>
<organism evidence="1 2">
    <name type="scientific">Bacillus cereus (strain 03BB102)</name>
    <dbReference type="NCBI Taxonomy" id="572264"/>
    <lineage>
        <taxon>Bacteria</taxon>
        <taxon>Bacillati</taxon>
        <taxon>Bacillota</taxon>
        <taxon>Bacilli</taxon>
        <taxon>Bacillales</taxon>
        <taxon>Bacillaceae</taxon>
        <taxon>Bacillus</taxon>
        <taxon>Bacillus cereus group</taxon>
    </lineage>
</organism>
<sequence length="68" mass="7877">MIFYVFVRYEGKNNDPDLELNDNVINNLMPFIGILVKVPKRSCCKAFKEHIILSSGCIFCVIFNKFCN</sequence>
<dbReference type="PATRIC" id="fig|572264.18.peg.5686"/>
<keyword evidence="1" id="KW-0614">Plasmid</keyword>
<proteinExistence type="predicted"/>
<dbReference type="KEGG" id="bcx:BCA_A0153"/>
<dbReference type="EMBL" id="CP001406">
    <property type="protein sequence ID" value="ACO25830.1"/>
    <property type="molecule type" value="Genomic_DNA"/>
</dbReference>